<organism evidence="3 4">
    <name type="scientific">Hymenobacter citatus</name>
    <dbReference type="NCBI Taxonomy" id="2763506"/>
    <lineage>
        <taxon>Bacteria</taxon>
        <taxon>Pseudomonadati</taxon>
        <taxon>Bacteroidota</taxon>
        <taxon>Cytophagia</taxon>
        <taxon>Cytophagales</taxon>
        <taxon>Hymenobacteraceae</taxon>
        <taxon>Hymenobacter</taxon>
    </lineage>
</organism>
<evidence type="ECO:0000313" key="3">
    <source>
        <dbReference type="EMBL" id="MBC6612344.1"/>
    </source>
</evidence>
<dbReference type="RefSeq" id="WP_187320630.1">
    <property type="nucleotide sequence ID" value="NZ_JACSCY010000013.1"/>
</dbReference>
<evidence type="ECO:0000313" key="4">
    <source>
        <dbReference type="Proteomes" id="UP000622017"/>
    </source>
</evidence>
<dbReference type="Proteomes" id="UP000622017">
    <property type="component" value="Unassembled WGS sequence"/>
</dbReference>
<sequence length="108" mass="12372">MRDIGANLSYLPRKQPKAGEDNEKKNNVLDGHGMEWNWWDRKILVMPNKFTLFAGKIFRPDDVSDFRVRKLAHEKHPSIFFLSALAFLNLFTTFVPPKALSAAGKLVT</sequence>
<name>A0ABR7MN74_9BACT</name>
<feature type="transmembrane region" description="Helical" evidence="2">
    <location>
        <begin position="79"/>
        <end position="96"/>
    </location>
</feature>
<feature type="compositionally biased region" description="Basic and acidic residues" evidence="1">
    <location>
        <begin position="17"/>
        <end position="27"/>
    </location>
</feature>
<keyword evidence="2" id="KW-0812">Transmembrane</keyword>
<accession>A0ABR7MN74</accession>
<reference evidence="3 4" key="1">
    <citation type="submission" date="2020-08" db="EMBL/GenBank/DDBJ databases">
        <title>Hymenobacter sp.</title>
        <authorList>
            <person name="Kim M.K."/>
        </authorList>
    </citation>
    <scope>NUCLEOTIDE SEQUENCE [LARGE SCALE GENOMIC DNA]</scope>
    <source>
        <strain evidence="3 4">BT507</strain>
    </source>
</reference>
<dbReference type="EMBL" id="JACSCY010000013">
    <property type="protein sequence ID" value="MBC6612344.1"/>
    <property type="molecule type" value="Genomic_DNA"/>
</dbReference>
<feature type="region of interest" description="Disordered" evidence="1">
    <location>
        <begin position="1"/>
        <end position="29"/>
    </location>
</feature>
<keyword evidence="4" id="KW-1185">Reference proteome</keyword>
<keyword evidence="2" id="KW-1133">Transmembrane helix</keyword>
<protein>
    <submittedName>
        <fullName evidence="3">Uncharacterized protein</fullName>
    </submittedName>
</protein>
<keyword evidence="2" id="KW-0472">Membrane</keyword>
<comment type="caution">
    <text evidence="3">The sequence shown here is derived from an EMBL/GenBank/DDBJ whole genome shotgun (WGS) entry which is preliminary data.</text>
</comment>
<proteinExistence type="predicted"/>
<evidence type="ECO:0000256" key="2">
    <source>
        <dbReference type="SAM" id="Phobius"/>
    </source>
</evidence>
<gene>
    <name evidence="3" type="ORF">H8B15_15560</name>
</gene>
<evidence type="ECO:0000256" key="1">
    <source>
        <dbReference type="SAM" id="MobiDB-lite"/>
    </source>
</evidence>